<protein>
    <submittedName>
        <fullName evidence="1">Uncharacterized protein</fullName>
    </submittedName>
</protein>
<reference evidence="1" key="1">
    <citation type="submission" date="2021-05" db="EMBL/GenBank/DDBJ databases">
        <authorList>
            <person name="Alioto T."/>
            <person name="Alioto T."/>
            <person name="Gomez Garrido J."/>
        </authorList>
    </citation>
    <scope>NUCLEOTIDE SEQUENCE</scope>
</reference>
<evidence type="ECO:0000313" key="1">
    <source>
        <dbReference type="EMBL" id="CAG6775934.1"/>
    </source>
</evidence>
<name>A0A8D9F4E0_9HEMI</name>
<sequence length="110" mass="12235">MSVSCETNQSARVKSAVKAVSQHAHLSIDERARRNPIHHADGQRADHVLVLDKHVQIGTREEACHGRPDGALQVEPEIVDGMGRVHRGRKAGYDCREKFRNGHTVNITRA</sequence>
<accession>A0A8D9F4E0</accession>
<proteinExistence type="predicted"/>
<organism evidence="1">
    <name type="scientific">Cacopsylla melanoneura</name>
    <dbReference type="NCBI Taxonomy" id="428564"/>
    <lineage>
        <taxon>Eukaryota</taxon>
        <taxon>Metazoa</taxon>
        <taxon>Ecdysozoa</taxon>
        <taxon>Arthropoda</taxon>
        <taxon>Hexapoda</taxon>
        <taxon>Insecta</taxon>
        <taxon>Pterygota</taxon>
        <taxon>Neoptera</taxon>
        <taxon>Paraneoptera</taxon>
        <taxon>Hemiptera</taxon>
        <taxon>Sternorrhyncha</taxon>
        <taxon>Psylloidea</taxon>
        <taxon>Psyllidae</taxon>
        <taxon>Psyllinae</taxon>
        <taxon>Cacopsylla</taxon>
    </lineage>
</organism>
<dbReference type="EMBL" id="HBUF01600242">
    <property type="protein sequence ID" value="CAG6775934.1"/>
    <property type="molecule type" value="Transcribed_RNA"/>
</dbReference>
<dbReference type="AlphaFoldDB" id="A0A8D9F4E0"/>